<dbReference type="InterPro" id="IPR007307">
    <property type="entry name" value="Ltv1"/>
</dbReference>
<dbReference type="GO" id="GO:0005829">
    <property type="term" value="C:cytosol"/>
    <property type="evidence" value="ECO:0007669"/>
    <property type="project" value="TreeGrafter"/>
</dbReference>
<evidence type="ECO:0000256" key="3">
    <source>
        <dbReference type="SAM" id="MobiDB-lite"/>
    </source>
</evidence>
<feature type="region of interest" description="Disordered" evidence="3">
    <location>
        <begin position="385"/>
        <end position="457"/>
    </location>
</feature>
<feature type="compositionally biased region" description="Acidic residues" evidence="3">
    <location>
        <begin position="176"/>
        <end position="189"/>
    </location>
</feature>
<gene>
    <name evidence="4" type="ORF">MCOR_55766</name>
</gene>
<dbReference type="GO" id="GO:0005634">
    <property type="term" value="C:nucleus"/>
    <property type="evidence" value="ECO:0007669"/>
    <property type="project" value="TreeGrafter"/>
</dbReference>
<organism evidence="4 5">
    <name type="scientific">Mytilus coruscus</name>
    <name type="common">Sea mussel</name>
    <dbReference type="NCBI Taxonomy" id="42192"/>
    <lineage>
        <taxon>Eukaryota</taxon>
        <taxon>Metazoa</taxon>
        <taxon>Spiralia</taxon>
        <taxon>Lophotrochozoa</taxon>
        <taxon>Mollusca</taxon>
        <taxon>Bivalvia</taxon>
        <taxon>Autobranchia</taxon>
        <taxon>Pteriomorphia</taxon>
        <taxon>Mytilida</taxon>
        <taxon>Mytiloidea</taxon>
        <taxon>Mytilidae</taxon>
        <taxon>Mytilinae</taxon>
        <taxon>Mytilus</taxon>
    </lineage>
</organism>
<dbReference type="Pfam" id="PF04180">
    <property type="entry name" value="LTV"/>
    <property type="match status" value="2"/>
</dbReference>
<evidence type="ECO:0000256" key="2">
    <source>
        <dbReference type="ARBA" id="ARBA00021561"/>
    </source>
</evidence>
<accession>A0A6J8ETE1</accession>
<evidence type="ECO:0000256" key="1">
    <source>
        <dbReference type="ARBA" id="ARBA00009078"/>
    </source>
</evidence>
<dbReference type="GO" id="GO:0042274">
    <property type="term" value="P:ribosomal small subunit biogenesis"/>
    <property type="evidence" value="ECO:0007669"/>
    <property type="project" value="InterPro"/>
</dbReference>
<dbReference type="Proteomes" id="UP000507470">
    <property type="component" value="Unassembled WGS sequence"/>
</dbReference>
<comment type="similarity">
    <text evidence="1">Belongs to the LTV1 family.</text>
</comment>
<protein>
    <recommendedName>
        <fullName evidence="2">Protein LTV1 homolog</fullName>
    </recommendedName>
</protein>
<dbReference type="GO" id="GO:0000056">
    <property type="term" value="P:ribosomal small subunit export from nucleus"/>
    <property type="evidence" value="ECO:0007669"/>
    <property type="project" value="TreeGrafter"/>
</dbReference>
<dbReference type="AlphaFoldDB" id="A0A6J8ETE1"/>
<sequence length="457" mass="53270">MPNKKKKFIDKKNSVTFHLVHRSQRDPLQASEDASSRVLLTNDKVRKEKQIEDQVKYGIFFEDEYDYLQHLKDANEGYELEPVVDKFRLSSKATEFQQKARIQLPSSVFPTEVETEVGLLNKAVPITGPQPNWDPDIVEALDDDFDLKDPDNILEDDFILKANAPVDGDGFNDHDSGEDEEFGSDFGSDDFSDKEDGHMFMDEETKTQFTNYSISSSVMRRNEGLTLLDDRFEKLYEQYEDTEIGALDHELLLFIILLYEQYEDTEIGALDHEDIDGCKDSKVLDSILEEFEKEQEEKKFTEIENCNNDVDVESGEDCDIVEMIIQAPKEKWDCESILSTYSNLYNHPKLITEPHAKKKIQLTSKLQIPKDSFDKPGMTRKQLEKEIHENQKADCASTYRPKDESIEEKRSRKQAVKQERRERRQEKKQNKEMFKSEMKRQEKEVLNVQNNLQGMKL</sequence>
<keyword evidence="5" id="KW-1185">Reference proteome</keyword>
<dbReference type="PANTHER" id="PTHR21531:SF0">
    <property type="entry name" value="PROTEIN LTV1 HOMOLOG"/>
    <property type="match status" value="1"/>
</dbReference>
<evidence type="ECO:0000313" key="4">
    <source>
        <dbReference type="EMBL" id="CAC5423797.1"/>
    </source>
</evidence>
<dbReference type="EMBL" id="CACVKT020009881">
    <property type="protein sequence ID" value="CAC5423797.1"/>
    <property type="molecule type" value="Genomic_DNA"/>
</dbReference>
<reference evidence="4 5" key="1">
    <citation type="submission" date="2020-06" db="EMBL/GenBank/DDBJ databases">
        <authorList>
            <person name="Li R."/>
            <person name="Bekaert M."/>
        </authorList>
    </citation>
    <scope>NUCLEOTIDE SEQUENCE [LARGE SCALE GENOMIC DNA]</scope>
    <source>
        <strain evidence="5">wild</strain>
    </source>
</reference>
<dbReference type="OrthoDB" id="5852896at2759"/>
<name>A0A6J8ETE1_MYTCO</name>
<dbReference type="PANTHER" id="PTHR21531">
    <property type="entry name" value="LOW-TEMPERATURE VIABILITY PROTEIN LTV1-RELATED"/>
    <property type="match status" value="1"/>
</dbReference>
<feature type="region of interest" description="Disordered" evidence="3">
    <location>
        <begin position="169"/>
        <end position="189"/>
    </location>
</feature>
<proteinExistence type="inferred from homology"/>
<evidence type="ECO:0000313" key="5">
    <source>
        <dbReference type="Proteomes" id="UP000507470"/>
    </source>
</evidence>
<dbReference type="GO" id="GO:0030688">
    <property type="term" value="C:preribosome, small subunit precursor"/>
    <property type="evidence" value="ECO:0007669"/>
    <property type="project" value="TreeGrafter"/>
</dbReference>
<feature type="compositionally biased region" description="Basic and acidic residues" evidence="3">
    <location>
        <begin position="400"/>
        <end position="445"/>
    </location>
</feature>
<feature type="compositionally biased region" description="Polar residues" evidence="3">
    <location>
        <begin position="447"/>
        <end position="457"/>
    </location>
</feature>